<keyword evidence="2 6" id="KW-0645">Protease</keyword>
<gene>
    <name evidence="9" type="ORF">HK107_04655</name>
</gene>
<protein>
    <submittedName>
        <fullName evidence="9">S8 family serine peptidase</fullName>
    </submittedName>
</protein>
<proteinExistence type="inferred from homology"/>
<evidence type="ECO:0000256" key="3">
    <source>
        <dbReference type="ARBA" id="ARBA00022729"/>
    </source>
</evidence>
<comment type="similarity">
    <text evidence="1 6">Belongs to the peptidase S8 family.</text>
</comment>
<evidence type="ECO:0000259" key="8">
    <source>
        <dbReference type="Pfam" id="PF00082"/>
    </source>
</evidence>
<dbReference type="PANTHER" id="PTHR43806:SF11">
    <property type="entry name" value="CEREVISIN-RELATED"/>
    <property type="match status" value="1"/>
</dbReference>
<evidence type="ECO:0000256" key="1">
    <source>
        <dbReference type="ARBA" id="ARBA00011073"/>
    </source>
</evidence>
<feature type="chain" id="PRO_5031216359" evidence="7">
    <location>
        <begin position="23"/>
        <end position="976"/>
    </location>
</feature>
<evidence type="ECO:0000313" key="10">
    <source>
        <dbReference type="Proteomes" id="UP000536835"/>
    </source>
</evidence>
<evidence type="ECO:0000313" key="9">
    <source>
        <dbReference type="EMBL" id="NNU15607.1"/>
    </source>
</evidence>
<evidence type="ECO:0000256" key="7">
    <source>
        <dbReference type="SAM" id="SignalP"/>
    </source>
</evidence>
<dbReference type="CDD" id="cd04848">
    <property type="entry name" value="Peptidases_S8_Autotransporter_serine_protease_like"/>
    <property type="match status" value="1"/>
</dbReference>
<feature type="active site" description="Charge relay system" evidence="6">
    <location>
        <position position="490"/>
    </location>
</feature>
<dbReference type="PROSITE" id="PS51892">
    <property type="entry name" value="SUBTILASE"/>
    <property type="match status" value="1"/>
</dbReference>
<feature type="active site" description="Charge relay system" evidence="6">
    <location>
        <position position="307"/>
    </location>
</feature>
<evidence type="ECO:0000256" key="5">
    <source>
        <dbReference type="ARBA" id="ARBA00022825"/>
    </source>
</evidence>
<dbReference type="Pfam" id="PF00082">
    <property type="entry name" value="Peptidase_S8"/>
    <property type="match status" value="1"/>
</dbReference>
<sequence>MWRKTLLTTVAGAAIVASPALAQAEEPRFEPRFGDIQAFSGDFHAFYLDISPFMGDLQPFMGDIQAFGRDFHPFLGDITPFYGSVSPLWGNIEPFWGVDIQPFAGDLHAFWGDLTAFRLDIQPFMGDIQPFFGDIHAFEDNLRNIGDYWAAAGPAWGEIYAEWTRLRDAGASKAEWEDFERNYLDPFFAEAEAVWGDALGSKWNGTLKDLLDEYGIDLRREQNMANVDGATLSEFFLAYYDSLMATAGIDMVDHWMPMINWRPSITQDQGMGVGADIGLIDARILPEETAIEYIQQAGGHEGAPSIHGAAVASIMAARHDGQGVMGIAPGATVHAYNPFDHTGTASASDVAQGVRDLAHRGVGVINMSLGVPGYTLHQDIADMLTTPNLSSVEGRVVIVTAAGNDGVAQTDDIDWDHRGISHESLLVVGSVGLTGEISSFSNTPGTACINVRGGDCGVGERLMDRFLVAPGELILVSDNAGGTTRASGTSFAAPMVTGTIALIQDYWPWMNRHAETTADIILQTATDLGEAGVDEVYGHGLLNVEAALSPLNFNDLVIYLDDGVSGWNNTAAVDLAAAAIDPGQLDLWEASGASIYAYEFVGDTFRDFEIPLSTLLHGQQGIFENYQRHVQRQMMQWANKSSQHMAATQTLAANDFWSLEFTQDGTTQGGGMLTFTSQDRGIRMVAGLGNQMQGLSTVNGFDGVSDYEVTTGGANPMLGLASGGGYAALSFELDKALTMTFGYTGTPLEQVQVDQRTGLEMDGDALFGRRDALAATAELAFQATEKLRVGAAVTSLNEERSALGSAGAGALSMTEDALTTGLTMSAVYDLTSRISLAASATGARTNETDTANGGLGVADQGLDSSAFQVKADVFRLLSERDRLTLSAAQPLRVEDGAMRFTSVQVTDRTTGDTGLASDDWQLGQGPRHLAFEADYSVSSEDNRWQLGVYSRFDLNDVDIQGRFNELSAGARIAVTF</sequence>
<dbReference type="RefSeq" id="WP_173197181.1">
    <property type="nucleotide sequence ID" value="NZ_JABFCX010000002.1"/>
</dbReference>
<dbReference type="InterPro" id="IPR036852">
    <property type="entry name" value="Peptidase_S8/S53_dom_sf"/>
</dbReference>
<dbReference type="InterPro" id="IPR000209">
    <property type="entry name" value="Peptidase_S8/S53_dom"/>
</dbReference>
<dbReference type="GO" id="GO:0004252">
    <property type="term" value="F:serine-type endopeptidase activity"/>
    <property type="evidence" value="ECO:0007669"/>
    <property type="project" value="UniProtKB-UniRule"/>
</dbReference>
<name>A0A7Y3W4U2_9PROT</name>
<dbReference type="GO" id="GO:0006508">
    <property type="term" value="P:proteolysis"/>
    <property type="evidence" value="ECO:0007669"/>
    <property type="project" value="UniProtKB-KW"/>
</dbReference>
<organism evidence="9 10">
    <name type="scientific">Parvularcula mediterranea</name>
    <dbReference type="NCBI Taxonomy" id="2732508"/>
    <lineage>
        <taxon>Bacteria</taxon>
        <taxon>Pseudomonadati</taxon>
        <taxon>Pseudomonadota</taxon>
        <taxon>Alphaproteobacteria</taxon>
        <taxon>Parvularculales</taxon>
        <taxon>Parvularculaceae</taxon>
        <taxon>Parvularcula</taxon>
    </lineage>
</organism>
<feature type="domain" description="Peptidase S8/S53" evidence="8">
    <location>
        <begin position="305"/>
        <end position="540"/>
    </location>
</feature>
<feature type="signal peptide" evidence="7">
    <location>
        <begin position="1"/>
        <end position="22"/>
    </location>
</feature>
<keyword evidence="5 6" id="KW-0720">Serine protease</keyword>
<dbReference type="EMBL" id="JABFCX010000002">
    <property type="protein sequence ID" value="NNU15607.1"/>
    <property type="molecule type" value="Genomic_DNA"/>
</dbReference>
<dbReference type="InterPro" id="IPR050131">
    <property type="entry name" value="Peptidase_S8_subtilisin-like"/>
</dbReference>
<evidence type="ECO:0000256" key="6">
    <source>
        <dbReference type="PROSITE-ProRule" id="PRU01240"/>
    </source>
</evidence>
<dbReference type="Proteomes" id="UP000536835">
    <property type="component" value="Unassembled WGS sequence"/>
</dbReference>
<feature type="active site" description="Charge relay system" evidence="6">
    <location>
        <position position="281"/>
    </location>
</feature>
<dbReference type="SUPFAM" id="SSF52743">
    <property type="entry name" value="Subtilisin-like"/>
    <property type="match status" value="1"/>
</dbReference>
<dbReference type="AlphaFoldDB" id="A0A7Y3W4U2"/>
<keyword evidence="4 6" id="KW-0378">Hydrolase</keyword>
<dbReference type="PANTHER" id="PTHR43806">
    <property type="entry name" value="PEPTIDASE S8"/>
    <property type="match status" value="1"/>
</dbReference>
<dbReference type="InterPro" id="IPR034061">
    <property type="entry name" value="Peptidases_S8_Autotransporter"/>
</dbReference>
<dbReference type="PROSITE" id="PS00138">
    <property type="entry name" value="SUBTILASE_SER"/>
    <property type="match status" value="1"/>
</dbReference>
<reference evidence="9 10" key="1">
    <citation type="submission" date="2020-05" db="EMBL/GenBank/DDBJ databases">
        <title>Parvularcula mediterraneae sp. nov., isolated from polypropylene straw from shallow seawater of the seashore of Laganas in Zakynthos island, Greece.</title>
        <authorList>
            <person name="Szabo I."/>
            <person name="Al-Omari J."/>
            <person name="Rado J."/>
            <person name="Szerdahelyi G.S."/>
        </authorList>
    </citation>
    <scope>NUCLEOTIDE SEQUENCE [LARGE SCALE GENOMIC DNA]</scope>
    <source>
        <strain evidence="9 10">ZS-1/3</strain>
    </source>
</reference>
<evidence type="ECO:0000256" key="4">
    <source>
        <dbReference type="ARBA" id="ARBA00022801"/>
    </source>
</evidence>
<dbReference type="InterPro" id="IPR023828">
    <property type="entry name" value="Peptidase_S8_Ser-AS"/>
</dbReference>
<dbReference type="InterPro" id="IPR015500">
    <property type="entry name" value="Peptidase_S8_subtilisin-rel"/>
</dbReference>
<dbReference type="Gene3D" id="3.40.50.200">
    <property type="entry name" value="Peptidase S8/S53 domain"/>
    <property type="match status" value="1"/>
</dbReference>
<dbReference type="PRINTS" id="PR00723">
    <property type="entry name" value="SUBTILISIN"/>
</dbReference>
<keyword evidence="3 7" id="KW-0732">Signal</keyword>
<accession>A0A7Y3W4U2</accession>
<comment type="caution">
    <text evidence="9">The sequence shown here is derived from an EMBL/GenBank/DDBJ whole genome shotgun (WGS) entry which is preliminary data.</text>
</comment>
<evidence type="ECO:0000256" key="2">
    <source>
        <dbReference type="ARBA" id="ARBA00022670"/>
    </source>
</evidence>
<keyword evidence="10" id="KW-1185">Reference proteome</keyword>